<accession>A0A1G1ZIY9</accession>
<dbReference type="Gene3D" id="3.90.1030.10">
    <property type="entry name" value="Ribosomal protein L17"/>
    <property type="match status" value="1"/>
</dbReference>
<protein>
    <recommendedName>
        <fullName evidence="4 6">50S ribosomal protein L17</fullName>
    </recommendedName>
</protein>
<keyword evidence="3 5" id="KW-0687">Ribonucleoprotein</keyword>
<comment type="caution">
    <text evidence="7">The sequence shown here is derived from an EMBL/GenBank/DDBJ whole genome shotgun (WGS) entry which is preliminary data.</text>
</comment>
<dbReference type="GO" id="GO:0006412">
    <property type="term" value="P:translation"/>
    <property type="evidence" value="ECO:0007669"/>
    <property type="project" value="InterPro"/>
</dbReference>
<name>A0A1G1ZIY9_9BACT</name>
<keyword evidence="2 5" id="KW-0689">Ribosomal protein</keyword>
<dbReference type="EMBL" id="MHJG01000002">
    <property type="protein sequence ID" value="OGY64552.1"/>
    <property type="molecule type" value="Genomic_DNA"/>
</dbReference>
<sequence length="110" mass="13074">MRKFGKIKGRRKSFLKILRNNLIMEERIETTEARAKEVRPQVEKLVTLAKKQNLASFRILLSRLPKQSAEKLYYEIAPRYQERRGGYLRILKTVVRRKRDAAKKAVIEFV</sequence>
<evidence type="ECO:0000256" key="2">
    <source>
        <dbReference type="ARBA" id="ARBA00022980"/>
    </source>
</evidence>
<dbReference type="PANTHER" id="PTHR14413:SF16">
    <property type="entry name" value="LARGE RIBOSOMAL SUBUNIT PROTEIN BL17M"/>
    <property type="match status" value="1"/>
</dbReference>
<evidence type="ECO:0000256" key="3">
    <source>
        <dbReference type="ARBA" id="ARBA00023274"/>
    </source>
</evidence>
<gene>
    <name evidence="7" type="ORF">A3B92_00240</name>
</gene>
<dbReference type="Proteomes" id="UP000177960">
    <property type="component" value="Unassembled WGS sequence"/>
</dbReference>
<evidence type="ECO:0000256" key="1">
    <source>
        <dbReference type="ARBA" id="ARBA00008777"/>
    </source>
</evidence>
<dbReference type="GO" id="GO:0003735">
    <property type="term" value="F:structural constituent of ribosome"/>
    <property type="evidence" value="ECO:0007669"/>
    <property type="project" value="InterPro"/>
</dbReference>
<dbReference type="AlphaFoldDB" id="A0A1G1ZIY9"/>
<evidence type="ECO:0000256" key="5">
    <source>
        <dbReference type="RuleBase" id="RU000660"/>
    </source>
</evidence>
<dbReference type="Pfam" id="PF01196">
    <property type="entry name" value="Ribosomal_L17"/>
    <property type="match status" value="1"/>
</dbReference>
<dbReference type="STRING" id="1798404.A3B92_00240"/>
<dbReference type="InterPro" id="IPR036373">
    <property type="entry name" value="Ribosomal_bL17_sf"/>
</dbReference>
<dbReference type="SUPFAM" id="SSF64263">
    <property type="entry name" value="Prokaryotic ribosomal protein L17"/>
    <property type="match status" value="1"/>
</dbReference>
<dbReference type="InterPro" id="IPR047859">
    <property type="entry name" value="Ribosomal_bL17_CS"/>
</dbReference>
<organism evidence="7 8">
    <name type="scientific">Candidatus Harrisonbacteria bacterium RIFCSPHIGHO2_02_FULL_42_16</name>
    <dbReference type="NCBI Taxonomy" id="1798404"/>
    <lineage>
        <taxon>Bacteria</taxon>
        <taxon>Candidatus Harrisoniibacteriota</taxon>
    </lineage>
</organism>
<comment type="similarity">
    <text evidence="1 5">Belongs to the bacterial ribosomal protein bL17 family.</text>
</comment>
<dbReference type="NCBIfam" id="TIGR00059">
    <property type="entry name" value="L17"/>
    <property type="match status" value="1"/>
</dbReference>
<dbReference type="InterPro" id="IPR000456">
    <property type="entry name" value="Ribosomal_bL17"/>
</dbReference>
<evidence type="ECO:0000313" key="8">
    <source>
        <dbReference type="Proteomes" id="UP000177960"/>
    </source>
</evidence>
<evidence type="ECO:0000256" key="4">
    <source>
        <dbReference type="ARBA" id="ARBA00035494"/>
    </source>
</evidence>
<reference evidence="7 8" key="1">
    <citation type="journal article" date="2016" name="Nat. Commun.">
        <title>Thousands of microbial genomes shed light on interconnected biogeochemical processes in an aquifer system.</title>
        <authorList>
            <person name="Anantharaman K."/>
            <person name="Brown C.T."/>
            <person name="Hug L.A."/>
            <person name="Sharon I."/>
            <person name="Castelle C.J."/>
            <person name="Probst A.J."/>
            <person name="Thomas B.C."/>
            <person name="Singh A."/>
            <person name="Wilkins M.J."/>
            <person name="Karaoz U."/>
            <person name="Brodie E.L."/>
            <person name="Williams K.H."/>
            <person name="Hubbard S.S."/>
            <person name="Banfield J.F."/>
        </authorList>
    </citation>
    <scope>NUCLEOTIDE SEQUENCE [LARGE SCALE GENOMIC DNA]</scope>
</reference>
<evidence type="ECO:0000313" key="7">
    <source>
        <dbReference type="EMBL" id="OGY64552.1"/>
    </source>
</evidence>
<dbReference type="PANTHER" id="PTHR14413">
    <property type="entry name" value="RIBOSOMAL PROTEIN L17"/>
    <property type="match status" value="1"/>
</dbReference>
<dbReference type="PROSITE" id="PS01167">
    <property type="entry name" value="RIBOSOMAL_L17"/>
    <property type="match status" value="1"/>
</dbReference>
<dbReference type="GO" id="GO:0022625">
    <property type="term" value="C:cytosolic large ribosomal subunit"/>
    <property type="evidence" value="ECO:0007669"/>
    <property type="project" value="TreeGrafter"/>
</dbReference>
<proteinExistence type="inferred from homology"/>
<evidence type="ECO:0000256" key="6">
    <source>
        <dbReference type="RuleBase" id="RU000661"/>
    </source>
</evidence>